<name>A0AAW1MRW1_POPJA</name>
<proteinExistence type="predicted"/>
<evidence type="ECO:0000313" key="1">
    <source>
        <dbReference type="EMBL" id="KAK9747251.1"/>
    </source>
</evidence>
<evidence type="ECO:0000313" key="2">
    <source>
        <dbReference type="Proteomes" id="UP001458880"/>
    </source>
</evidence>
<reference evidence="1 2" key="1">
    <citation type="journal article" date="2024" name="BMC Genomics">
        <title>De novo assembly and annotation of Popillia japonica's genome with initial clues to its potential as an invasive pest.</title>
        <authorList>
            <person name="Cucini C."/>
            <person name="Boschi S."/>
            <person name="Funari R."/>
            <person name="Cardaioli E."/>
            <person name="Iannotti N."/>
            <person name="Marturano G."/>
            <person name="Paoli F."/>
            <person name="Bruttini M."/>
            <person name="Carapelli A."/>
            <person name="Frati F."/>
            <person name="Nardi F."/>
        </authorList>
    </citation>
    <scope>NUCLEOTIDE SEQUENCE [LARGE SCALE GENOMIC DNA]</scope>
    <source>
        <strain evidence="1">DMR45628</strain>
    </source>
</reference>
<protein>
    <submittedName>
        <fullName evidence="1">Uncharacterized protein</fullName>
    </submittedName>
</protein>
<gene>
    <name evidence="1" type="ORF">QE152_g5487</name>
</gene>
<dbReference type="Proteomes" id="UP001458880">
    <property type="component" value="Unassembled WGS sequence"/>
</dbReference>
<dbReference type="AlphaFoldDB" id="A0AAW1MRW1"/>
<comment type="caution">
    <text evidence="1">The sequence shown here is derived from an EMBL/GenBank/DDBJ whole genome shotgun (WGS) entry which is preliminary data.</text>
</comment>
<sequence>MESIALARLRTSVEHYRVFVEYCGKFEAIFCIPFDRVKFDPILISGENLCQFSSHENGNIIEIKLVRIGTISIEFSTTEEGSEYLQKMVKKLQVMKRLNLAGS</sequence>
<accession>A0AAW1MRW1</accession>
<organism evidence="1 2">
    <name type="scientific">Popillia japonica</name>
    <name type="common">Japanese beetle</name>
    <dbReference type="NCBI Taxonomy" id="7064"/>
    <lineage>
        <taxon>Eukaryota</taxon>
        <taxon>Metazoa</taxon>
        <taxon>Ecdysozoa</taxon>
        <taxon>Arthropoda</taxon>
        <taxon>Hexapoda</taxon>
        <taxon>Insecta</taxon>
        <taxon>Pterygota</taxon>
        <taxon>Neoptera</taxon>
        <taxon>Endopterygota</taxon>
        <taxon>Coleoptera</taxon>
        <taxon>Polyphaga</taxon>
        <taxon>Scarabaeiformia</taxon>
        <taxon>Scarabaeidae</taxon>
        <taxon>Rutelinae</taxon>
        <taxon>Popillia</taxon>
    </lineage>
</organism>
<dbReference type="EMBL" id="JASPKY010000032">
    <property type="protein sequence ID" value="KAK9747251.1"/>
    <property type="molecule type" value="Genomic_DNA"/>
</dbReference>
<keyword evidence="2" id="KW-1185">Reference proteome</keyword>